<organism evidence="2">
    <name type="scientific">Glycine max</name>
    <name type="common">Soybean</name>
    <name type="synonym">Glycine hispida</name>
    <dbReference type="NCBI Taxonomy" id="3847"/>
    <lineage>
        <taxon>Eukaryota</taxon>
        <taxon>Viridiplantae</taxon>
        <taxon>Streptophyta</taxon>
        <taxon>Embryophyta</taxon>
        <taxon>Tracheophyta</taxon>
        <taxon>Spermatophyta</taxon>
        <taxon>Magnoliopsida</taxon>
        <taxon>eudicotyledons</taxon>
        <taxon>Gunneridae</taxon>
        <taxon>Pentapetalae</taxon>
        <taxon>rosids</taxon>
        <taxon>fabids</taxon>
        <taxon>Fabales</taxon>
        <taxon>Fabaceae</taxon>
        <taxon>Papilionoideae</taxon>
        <taxon>50 kb inversion clade</taxon>
        <taxon>NPAAA clade</taxon>
        <taxon>indigoferoid/millettioid clade</taxon>
        <taxon>Phaseoleae</taxon>
        <taxon>Glycine</taxon>
        <taxon>Glycine subgen. Soja</taxon>
    </lineage>
</organism>
<reference evidence="2 3" key="1">
    <citation type="journal article" date="2010" name="Nature">
        <title>Genome sequence of the palaeopolyploid soybean.</title>
        <authorList>
            <person name="Schmutz J."/>
            <person name="Cannon S.B."/>
            <person name="Schlueter J."/>
            <person name="Ma J."/>
            <person name="Mitros T."/>
            <person name="Nelson W."/>
            <person name="Hyten D.L."/>
            <person name="Song Q."/>
            <person name="Thelen J.J."/>
            <person name="Cheng J."/>
            <person name="Xu D."/>
            <person name="Hellsten U."/>
            <person name="May G.D."/>
            <person name="Yu Y."/>
            <person name="Sakurai T."/>
            <person name="Umezawa T."/>
            <person name="Bhattacharyya M.K."/>
            <person name="Sandhu D."/>
            <person name="Valliyodan B."/>
            <person name="Lindquist E."/>
            <person name="Peto M."/>
            <person name="Grant D."/>
            <person name="Shu S."/>
            <person name="Goodstein D."/>
            <person name="Barry K."/>
            <person name="Futrell-Griggs M."/>
            <person name="Abernathy B."/>
            <person name="Du J."/>
            <person name="Tian Z."/>
            <person name="Zhu L."/>
            <person name="Gill N."/>
            <person name="Joshi T."/>
            <person name="Libault M."/>
            <person name="Sethuraman A."/>
            <person name="Zhang X.-C."/>
            <person name="Shinozaki K."/>
            <person name="Nguyen H.T."/>
            <person name="Wing R.A."/>
            <person name="Cregan P."/>
            <person name="Specht J."/>
            <person name="Grimwood J."/>
            <person name="Rokhsar D."/>
            <person name="Stacey G."/>
            <person name="Shoemaker R.C."/>
            <person name="Jackson S.A."/>
        </authorList>
    </citation>
    <scope>NUCLEOTIDE SEQUENCE</scope>
    <source>
        <strain evidence="3">cv. Williams 82</strain>
        <tissue evidence="2">Callus</tissue>
    </source>
</reference>
<dbReference type="InParanoid" id="A0A0R0F1Z5"/>
<dbReference type="FunCoup" id="A0A0R0F1Z5">
    <property type="interactions" value="748"/>
</dbReference>
<accession>A0A0R0F1Z5</accession>
<dbReference type="InterPro" id="IPR017451">
    <property type="entry name" value="F-box-assoc_interact_dom"/>
</dbReference>
<name>A0A0R0F1Z5_SOYBN</name>
<reference evidence="2" key="3">
    <citation type="submission" date="2018-07" db="EMBL/GenBank/DDBJ databases">
        <title>WGS assembly of Glycine max.</title>
        <authorList>
            <person name="Schmutz J."/>
            <person name="Cannon S."/>
            <person name="Schlueter J."/>
            <person name="Ma J."/>
            <person name="Mitros T."/>
            <person name="Nelson W."/>
            <person name="Hyten D."/>
            <person name="Song Q."/>
            <person name="Thelen J."/>
            <person name="Cheng J."/>
            <person name="Xu D."/>
            <person name="Hellsten U."/>
            <person name="May G."/>
            <person name="Yu Y."/>
            <person name="Sakurai T."/>
            <person name="Umezawa T."/>
            <person name="Bhattacharyya M."/>
            <person name="Sandhu D."/>
            <person name="Valliyodan B."/>
            <person name="Lindquist E."/>
            <person name="Peto M."/>
            <person name="Grant D."/>
            <person name="Shu S."/>
            <person name="Goodstein D."/>
            <person name="Barry K."/>
            <person name="Futrell-Griggs M."/>
            <person name="Abernathy B."/>
            <person name="Du J."/>
            <person name="Tian Z."/>
            <person name="Zhu L."/>
            <person name="Gill N."/>
            <person name="Joshi T."/>
            <person name="Libault M."/>
            <person name="Sethuraman A."/>
            <person name="Zhang X."/>
            <person name="Shinozaki K."/>
            <person name="Nguyen H."/>
            <person name="Wing R."/>
            <person name="Cregan P."/>
            <person name="Specht J."/>
            <person name="Grimwood J."/>
            <person name="Rokhsar D."/>
            <person name="Stacey G."/>
            <person name="Shoemaker R."/>
            <person name="Jackson S."/>
        </authorList>
    </citation>
    <scope>NUCLEOTIDE SEQUENCE</scope>
    <source>
        <tissue evidence="2">Callus</tissue>
    </source>
</reference>
<dbReference type="OMA" id="LLNINWQ"/>
<keyword evidence="4" id="KW-1185">Reference proteome</keyword>
<dbReference type="EMBL" id="CM000852">
    <property type="protein sequence ID" value="KRG97201.1"/>
    <property type="molecule type" value="Genomic_DNA"/>
</dbReference>
<dbReference type="PANTHER" id="PTHR31111:SF136">
    <property type="entry name" value="F-BOX ASSOCIATED DOMAIN-CONTAINING PROTEIN"/>
    <property type="match status" value="1"/>
</dbReference>
<sequence length="279" mass="32627">MSSRSILPQDQIVEILSWHPVKVLMRFRCVSKTWNSLILNPTTRVMSQDSPRILLNSSNYKTGRSSFNFGFGYDDRSGTFKVVEVLCDIKSQQRVVRVHCLGDTCWRKTLTFPAVPFLGYRGCFVNQWRTVTVNQLVIFSYDLKNETYKYLSMPVGLTESLLTDHQPDLVVFKGCLCLSHEHMRTHVLVWLMREFGVENSRVLLLNVSYEHLQLRQHPSLTPLCMSENQDVLLLINDLEQFILYNRRDNRRDRAEDLVDDKHIGFCYDFDQSFVLPYSN</sequence>
<dbReference type="AlphaFoldDB" id="A0A0R0F1Z5"/>
<evidence type="ECO:0000313" key="2">
    <source>
        <dbReference type="EMBL" id="KRG97201.1"/>
    </source>
</evidence>
<dbReference type="SUPFAM" id="SSF81383">
    <property type="entry name" value="F-box domain"/>
    <property type="match status" value="1"/>
</dbReference>
<protein>
    <recommendedName>
        <fullName evidence="1">F-box associated beta-propeller type 3 domain-containing protein</fullName>
    </recommendedName>
</protein>
<proteinExistence type="predicted"/>
<dbReference type="InterPro" id="IPR013187">
    <property type="entry name" value="F-box-assoc_dom_typ3"/>
</dbReference>
<evidence type="ECO:0000313" key="4">
    <source>
        <dbReference type="Proteomes" id="UP000008827"/>
    </source>
</evidence>
<feature type="domain" description="F-box associated beta-propeller type 3" evidence="1">
    <location>
        <begin position="10"/>
        <end position="196"/>
    </location>
</feature>
<dbReference type="PANTHER" id="PTHR31111">
    <property type="entry name" value="BNAA05G37150D PROTEIN-RELATED"/>
    <property type="match status" value="1"/>
</dbReference>
<gene>
    <name evidence="2" type="ORF">GLYMA_19G256900</name>
</gene>
<dbReference type="NCBIfam" id="TIGR01640">
    <property type="entry name" value="F_box_assoc_1"/>
    <property type="match status" value="1"/>
</dbReference>
<dbReference type="EnsemblPlants" id="KRG97201">
    <property type="protein sequence ID" value="KRG97201"/>
    <property type="gene ID" value="GLYMA_19G256900"/>
</dbReference>
<evidence type="ECO:0000259" key="1">
    <source>
        <dbReference type="Pfam" id="PF08268"/>
    </source>
</evidence>
<dbReference type="Pfam" id="PF08268">
    <property type="entry name" value="FBA_3"/>
    <property type="match status" value="1"/>
</dbReference>
<dbReference type="Gene3D" id="1.20.1280.50">
    <property type="match status" value="1"/>
</dbReference>
<dbReference type="InterPro" id="IPR036047">
    <property type="entry name" value="F-box-like_dom_sf"/>
</dbReference>
<dbReference type="CDD" id="cd22157">
    <property type="entry name" value="F-box_AtFBW1-like"/>
    <property type="match status" value="1"/>
</dbReference>
<reference evidence="3" key="2">
    <citation type="submission" date="2018-02" db="UniProtKB">
        <authorList>
            <consortium name="EnsemblPlants"/>
        </authorList>
    </citation>
    <scope>IDENTIFICATION</scope>
    <source>
        <strain evidence="3">Williams 82</strain>
    </source>
</reference>
<evidence type="ECO:0000313" key="3">
    <source>
        <dbReference type="EnsemblPlants" id="KRG97201"/>
    </source>
</evidence>
<dbReference type="Proteomes" id="UP000008827">
    <property type="component" value="Chromosome 19"/>
</dbReference>
<dbReference type="Gramene" id="KRG97201">
    <property type="protein sequence ID" value="KRG97201"/>
    <property type="gene ID" value="GLYMA_19G256900"/>
</dbReference>